<evidence type="ECO:0008006" key="2">
    <source>
        <dbReference type="Google" id="ProtNLM"/>
    </source>
</evidence>
<gene>
    <name evidence="1" type="ORF">DMN91_006045</name>
</gene>
<protein>
    <recommendedName>
        <fullName evidence="2">GIY-YIG domain-containing protein</fullName>
    </recommendedName>
</protein>
<sequence length="176" mass="20800">MEFVNRHITARLRVINYKKDSAISDDMSNNKIISIPYVKGLSDNIDRFFKHFNLDVVYSVPKKLDCIIKRGKDKLTNAQQTGVVYQINCLDCDSCYIGQIRRHLSTRTNEYQSNVKKQDSMHSVVSKHRINNNHEFDWNNVKILHRETHNRKREVAEMFFIKRDNNTINLQVDTEI</sequence>
<reference evidence="1" key="2">
    <citation type="submission" date="2018-07" db="EMBL/GenBank/DDBJ databases">
        <authorList>
            <person name="Mckenzie S.K."/>
            <person name="Kronauer D.J.C."/>
        </authorList>
    </citation>
    <scope>NUCLEOTIDE SEQUENCE</scope>
    <source>
        <strain evidence="1">Clonal line C1</strain>
    </source>
</reference>
<dbReference type="AlphaFoldDB" id="A0A3L8DP66"/>
<proteinExistence type="predicted"/>
<accession>A0A3L8DP66</accession>
<organism evidence="1">
    <name type="scientific">Ooceraea biroi</name>
    <name type="common">Clonal raider ant</name>
    <name type="synonym">Cerapachys biroi</name>
    <dbReference type="NCBI Taxonomy" id="2015173"/>
    <lineage>
        <taxon>Eukaryota</taxon>
        <taxon>Metazoa</taxon>
        <taxon>Ecdysozoa</taxon>
        <taxon>Arthropoda</taxon>
        <taxon>Hexapoda</taxon>
        <taxon>Insecta</taxon>
        <taxon>Pterygota</taxon>
        <taxon>Neoptera</taxon>
        <taxon>Endopterygota</taxon>
        <taxon>Hymenoptera</taxon>
        <taxon>Apocrita</taxon>
        <taxon>Aculeata</taxon>
        <taxon>Formicoidea</taxon>
        <taxon>Formicidae</taxon>
        <taxon>Dorylinae</taxon>
        <taxon>Ooceraea</taxon>
    </lineage>
</organism>
<dbReference type="EMBL" id="QOIP01000006">
    <property type="protein sequence ID" value="RLU21669.1"/>
    <property type="molecule type" value="Genomic_DNA"/>
</dbReference>
<dbReference type="CDD" id="cd10442">
    <property type="entry name" value="GIY-YIG_PLEs"/>
    <property type="match status" value="1"/>
</dbReference>
<reference evidence="1" key="1">
    <citation type="journal article" date="2018" name="Genome Res.">
        <title>The genomic architecture and molecular evolution of ant odorant receptors.</title>
        <authorList>
            <person name="McKenzie S.K."/>
            <person name="Kronauer D.J.C."/>
        </authorList>
    </citation>
    <scope>NUCLEOTIDE SEQUENCE [LARGE SCALE GENOMIC DNA]</scope>
    <source>
        <strain evidence="1">Clonal line C1</strain>
    </source>
</reference>
<dbReference type="Gene3D" id="3.40.1440.10">
    <property type="entry name" value="GIY-YIG endonuclease"/>
    <property type="match status" value="1"/>
</dbReference>
<evidence type="ECO:0000313" key="1">
    <source>
        <dbReference type="EMBL" id="RLU21669.1"/>
    </source>
</evidence>
<dbReference type="InterPro" id="IPR035901">
    <property type="entry name" value="GIY-YIG_endonuc_sf"/>
</dbReference>
<name>A0A3L8DP66_OOCBI</name>
<comment type="caution">
    <text evidence="1">The sequence shown here is derived from an EMBL/GenBank/DDBJ whole genome shotgun (WGS) entry which is preliminary data.</text>
</comment>
<dbReference type="Proteomes" id="UP000279307">
    <property type="component" value="Chromosome 6"/>
</dbReference>